<evidence type="ECO:0000256" key="2">
    <source>
        <dbReference type="SAM" id="Phobius"/>
    </source>
</evidence>
<gene>
    <name evidence="4" type="ORF">METZ01_LOCUS47578</name>
</gene>
<dbReference type="Pfam" id="PF13360">
    <property type="entry name" value="PQQ_2"/>
    <property type="match status" value="2"/>
</dbReference>
<evidence type="ECO:0000259" key="3">
    <source>
        <dbReference type="Pfam" id="PF13360"/>
    </source>
</evidence>
<dbReference type="PANTHER" id="PTHR34512">
    <property type="entry name" value="CELL SURFACE PROTEIN"/>
    <property type="match status" value="1"/>
</dbReference>
<proteinExistence type="predicted"/>
<dbReference type="InterPro" id="IPR011047">
    <property type="entry name" value="Quinoprotein_ADH-like_sf"/>
</dbReference>
<name>A0A381RU30_9ZZZZ</name>
<feature type="domain" description="Pyrrolo-quinoline quinone repeat" evidence="3">
    <location>
        <begin position="266"/>
        <end position="479"/>
    </location>
</feature>
<evidence type="ECO:0000256" key="1">
    <source>
        <dbReference type="SAM" id="MobiDB-lite"/>
    </source>
</evidence>
<feature type="transmembrane region" description="Helical" evidence="2">
    <location>
        <begin position="53"/>
        <end position="70"/>
    </location>
</feature>
<dbReference type="SMART" id="SM00564">
    <property type="entry name" value="PQQ"/>
    <property type="match status" value="5"/>
</dbReference>
<keyword evidence="2" id="KW-0812">Transmembrane</keyword>
<dbReference type="PANTHER" id="PTHR34512:SF30">
    <property type="entry name" value="OUTER MEMBRANE PROTEIN ASSEMBLY FACTOR BAMB"/>
    <property type="match status" value="1"/>
</dbReference>
<organism evidence="4">
    <name type="scientific">marine metagenome</name>
    <dbReference type="NCBI Taxonomy" id="408172"/>
    <lineage>
        <taxon>unclassified sequences</taxon>
        <taxon>metagenomes</taxon>
        <taxon>ecological metagenomes</taxon>
    </lineage>
</organism>
<dbReference type="InterPro" id="IPR002372">
    <property type="entry name" value="PQQ_rpt_dom"/>
</dbReference>
<dbReference type="AlphaFoldDB" id="A0A381RU30"/>
<keyword evidence="2" id="KW-0472">Membrane</keyword>
<accession>A0A381RU30</accession>
<sequence length="485" mass="52916">MRIQKRKTNEVLHRTPAADVTLRLCNRYLKNHRRSALGNEIRRRSISRTFRRYPGSACGLAVLAFALASAPSDTLAQGSGVSMVAPPGDGARYWSRWRGPSGQGVVAGTGYPDTWSETANVAWMTPVPGVGHSSPIVWRDRIFLTTSRNRGRQVSILSFRRSDGELLWESEAPEGRTENHHGKNTPASATPTTDGERIYASFGSRGLMAVDFDGNIVWHRDFGRINNYHGPAGSPLLYQDTIIIYQDQGASFGAGGINRESAGAFVIALDAETGETRWRTERSASVGWGSPIAISLGDHDELIVSSSRQVHSYDPTTGEELWRCGGNLFEVIPTPVVGHGLVFCTSGRAGPTLAIRPGGSGDVTESHVVWKTTRGSPFVPSPVLYGDYLYTLNDMSSIITCLNARTGETVWQERLGRPRREAISASPVVVDDKLFVTKDDGVTYVLKTGPEFEILHTNDIGARTLASPALVDGMWYIRTEEALVA</sequence>
<dbReference type="InterPro" id="IPR018391">
    <property type="entry name" value="PQQ_b-propeller_rpt"/>
</dbReference>
<dbReference type="EMBL" id="UINC01002261">
    <property type="protein sequence ID" value="SUZ94724.1"/>
    <property type="molecule type" value="Genomic_DNA"/>
</dbReference>
<feature type="non-terminal residue" evidence="4">
    <location>
        <position position="485"/>
    </location>
</feature>
<evidence type="ECO:0000313" key="4">
    <source>
        <dbReference type="EMBL" id="SUZ94724.1"/>
    </source>
</evidence>
<keyword evidence="2" id="KW-1133">Transmembrane helix</keyword>
<dbReference type="InterPro" id="IPR015943">
    <property type="entry name" value="WD40/YVTN_repeat-like_dom_sf"/>
</dbReference>
<reference evidence="4" key="1">
    <citation type="submission" date="2018-05" db="EMBL/GenBank/DDBJ databases">
        <authorList>
            <person name="Lanie J.A."/>
            <person name="Ng W.-L."/>
            <person name="Kazmierczak K.M."/>
            <person name="Andrzejewski T.M."/>
            <person name="Davidsen T.M."/>
            <person name="Wayne K.J."/>
            <person name="Tettelin H."/>
            <person name="Glass J.I."/>
            <person name="Rusch D."/>
            <person name="Podicherti R."/>
            <person name="Tsui H.-C.T."/>
            <person name="Winkler M.E."/>
        </authorList>
    </citation>
    <scope>NUCLEOTIDE SEQUENCE</scope>
</reference>
<protein>
    <recommendedName>
        <fullName evidence="3">Pyrrolo-quinoline quinone repeat domain-containing protein</fullName>
    </recommendedName>
</protein>
<dbReference type="SUPFAM" id="SSF50998">
    <property type="entry name" value="Quinoprotein alcohol dehydrogenase-like"/>
    <property type="match status" value="1"/>
</dbReference>
<dbReference type="Gene3D" id="2.130.10.10">
    <property type="entry name" value="YVTN repeat-like/Quinoprotein amine dehydrogenase"/>
    <property type="match status" value="2"/>
</dbReference>
<feature type="region of interest" description="Disordered" evidence="1">
    <location>
        <begin position="172"/>
        <end position="196"/>
    </location>
</feature>
<feature type="domain" description="Pyrrolo-quinoline quinone repeat" evidence="3">
    <location>
        <begin position="101"/>
        <end position="250"/>
    </location>
</feature>